<name>A0ABS6K2D0_9BACI</name>
<evidence type="ECO:0000313" key="2">
    <source>
        <dbReference type="Proteomes" id="UP000790580"/>
    </source>
</evidence>
<sequence length="122" mass="14464">MTELDMKRLKDLTNLLLQKNHDALGHFKVYRLDGESTADFEGKILPFANEVKVNADEWIELAIQYIRKEKPKYVHENQIEDVHENILIQSVTCFQKDTKKKRFLEQNKSIEYTLNALDRELE</sequence>
<accession>A0ABS6K2D0</accession>
<gene>
    <name evidence="1" type="ORF">KS407_20985</name>
</gene>
<organism evidence="1 2">
    <name type="scientific">Evansella alkalicola</name>
    <dbReference type="NCBI Taxonomy" id="745819"/>
    <lineage>
        <taxon>Bacteria</taxon>
        <taxon>Bacillati</taxon>
        <taxon>Bacillota</taxon>
        <taxon>Bacilli</taxon>
        <taxon>Bacillales</taxon>
        <taxon>Bacillaceae</taxon>
        <taxon>Evansella</taxon>
    </lineage>
</organism>
<dbReference type="Pfam" id="PF08807">
    <property type="entry name" value="DUF1798"/>
    <property type="match status" value="1"/>
</dbReference>
<dbReference type="InterPro" id="IPR014913">
    <property type="entry name" value="YppE-like"/>
</dbReference>
<dbReference type="RefSeq" id="WP_176371366.1">
    <property type="nucleotide sequence ID" value="NZ_JAHQCR010000088.1"/>
</dbReference>
<proteinExistence type="predicted"/>
<keyword evidence="2" id="KW-1185">Reference proteome</keyword>
<dbReference type="EMBL" id="JAHQCR010000088">
    <property type="protein sequence ID" value="MBU9723900.1"/>
    <property type="molecule type" value="Genomic_DNA"/>
</dbReference>
<dbReference type="SUPFAM" id="SSF140415">
    <property type="entry name" value="YppE-like"/>
    <property type="match status" value="1"/>
</dbReference>
<protein>
    <submittedName>
        <fullName evidence="1">YppE family protein</fullName>
    </submittedName>
</protein>
<evidence type="ECO:0000313" key="1">
    <source>
        <dbReference type="EMBL" id="MBU9723900.1"/>
    </source>
</evidence>
<reference evidence="1 2" key="1">
    <citation type="submission" date="2021-06" db="EMBL/GenBank/DDBJ databases">
        <title>Bacillus sp. RD4P76, an endophyte from a halophyte.</title>
        <authorList>
            <person name="Sun J.-Q."/>
        </authorList>
    </citation>
    <scope>NUCLEOTIDE SEQUENCE [LARGE SCALE GENOMIC DNA]</scope>
    <source>
        <strain evidence="1 2">JCM 17098</strain>
    </source>
</reference>
<dbReference type="Gene3D" id="1.20.120.440">
    <property type="entry name" value="YppE-like"/>
    <property type="match status" value="1"/>
</dbReference>
<dbReference type="Proteomes" id="UP000790580">
    <property type="component" value="Unassembled WGS sequence"/>
</dbReference>
<dbReference type="InterPro" id="IPR023351">
    <property type="entry name" value="YppE-like_sf"/>
</dbReference>
<comment type="caution">
    <text evidence="1">The sequence shown here is derived from an EMBL/GenBank/DDBJ whole genome shotgun (WGS) entry which is preliminary data.</text>
</comment>